<accession>S8ANC7</accession>
<keyword evidence="3" id="KW-1185">Reference proteome</keyword>
<protein>
    <recommendedName>
        <fullName evidence="4">Ecp2 effector protein domain-containing protein</fullName>
    </recommendedName>
</protein>
<dbReference type="OrthoDB" id="3867638at2759"/>
<dbReference type="AlphaFoldDB" id="S8ANC7"/>
<reference evidence="3" key="2">
    <citation type="submission" date="2013-04" db="EMBL/GenBank/DDBJ databases">
        <title>Genomic mechanisms accounting for the adaptation to parasitism in nematode-trapping fungi.</title>
        <authorList>
            <person name="Ahren D.G."/>
        </authorList>
    </citation>
    <scope>NUCLEOTIDE SEQUENCE [LARGE SCALE GENOMIC DNA]</scope>
    <source>
        <strain evidence="3">CBS 200.50</strain>
    </source>
</reference>
<organism evidence="2 3">
    <name type="scientific">Dactylellina haptotyla (strain CBS 200.50)</name>
    <name type="common">Nematode-trapping fungus</name>
    <name type="synonym">Monacrosporium haptotylum</name>
    <dbReference type="NCBI Taxonomy" id="1284197"/>
    <lineage>
        <taxon>Eukaryota</taxon>
        <taxon>Fungi</taxon>
        <taxon>Dikarya</taxon>
        <taxon>Ascomycota</taxon>
        <taxon>Pezizomycotina</taxon>
        <taxon>Orbiliomycetes</taxon>
        <taxon>Orbiliales</taxon>
        <taxon>Orbiliaceae</taxon>
        <taxon>Dactylellina</taxon>
    </lineage>
</organism>
<gene>
    <name evidence="2" type="ORF">H072_1550</name>
</gene>
<evidence type="ECO:0008006" key="4">
    <source>
        <dbReference type="Google" id="ProtNLM"/>
    </source>
</evidence>
<dbReference type="HOGENOM" id="CLU_145529_0_0_1"/>
<keyword evidence="1" id="KW-0732">Signal</keyword>
<dbReference type="Proteomes" id="UP000015100">
    <property type="component" value="Unassembled WGS sequence"/>
</dbReference>
<feature type="chain" id="PRO_5004547886" description="Ecp2 effector protein domain-containing protein" evidence="1">
    <location>
        <begin position="19"/>
        <end position="176"/>
    </location>
</feature>
<evidence type="ECO:0000313" key="2">
    <source>
        <dbReference type="EMBL" id="EPS44445.1"/>
    </source>
</evidence>
<comment type="caution">
    <text evidence="2">The sequence shown here is derived from an EMBL/GenBank/DDBJ whole genome shotgun (WGS) entry which is preliminary data.</text>
</comment>
<dbReference type="EMBL" id="AQGS01000046">
    <property type="protein sequence ID" value="EPS44445.1"/>
    <property type="molecule type" value="Genomic_DNA"/>
</dbReference>
<evidence type="ECO:0000256" key="1">
    <source>
        <dbReference type="SAM" id="SignalP"/>
    </source>
</evidence>
<reference evidence="2 3" key="1">
    <citation type="journal article" date="2013" name="PLoS Genet.">
        <title>Genomic mechanisms accounting for the adaptation to parasitism in nematode-trapping fungi.</title>
        <authorList>
            <person name="Meerupati T."/>
            <person name="Andersson K.M."/>
            <person name="Friman E."/>
            <person name="Kumar D."/>
            <person name="Tunlid A."/>
            <person name="Ahren D."/>
        </authorList>
    </citation>
    <scope>NUCLEOTIDE SEQUENCE [LARGE SCALE GENOMIC DNA]</scope>
    <source>
        <strain evidence="2 3">CBS 200.50</strain>
    </source>
</reference>
<name>S8ANC7_DACHA</name>
<feature type="signal peptide" evidence="1">
    <location>
        <begin position="1"/>
        <end position="18"/>
    </location>
</feature>
<sequence length="176" mass="19457">MLFSKVIPALSLVALVSSAAVPPAVVEETVAKREAITNVKDVPDKRANTSPSDALDKREWGANGICHVFPQPGASNGYSWTDYYFRYDTWGSWDDDWGSGFLDNLRSKCGAEVKDWAFWYDAGAPPTWGHATFKITGFWPGGPNLPDCTRDAVSAASWAWGPIDPPGCDWPGWKWW</sequence>
<evidence type="ECO:0000313" key="3">
    <source>
        <dbReference type="Proteomes" id="UP000015100"/>
    </source>
</evidence>
<proteinExistence type="predicted"/>